<dbReference type="OrthoDB" id="1748369at2759"/>
<evidence type="ECO:0000313" key="2">
    <source>
        <dbReference type="RefSeq" id="XP_016436892.1"/>
    </source>
</evidence>
<feature type="region of interest" description="Disordered" evidence="1">
    <location>
        <begin position="155"/>
        <end position="175"/>
    </location>
</feature>
<dbReference type="RefSeq" id="XP_016436892.1">
    <property type="nucleotide sequence ID" value="XM_016581406.1"/>
</dbReference>
<name>A0A1S3XAF7_TOBAC</name>
<proteinExistence type="predicted"/>
<sequence length="280" mass="31739">MTEAQKAKIGGYNFNVSTSDLVAILRSTRDKVRWPKEMRSNPNRKNPDFWCEFHNEHGHKMIDCRLLQGEVEHLLKQGYLTALFSEKGKQAYMKNRQEPPKPSSPKRTVNVINGTEEINGVTYTAAKKVSKITVTHRKRVRQVLEEDNITFDDADTDGVLTPHNSAQSGKRDQANDKLLPKARTLCGFDNSSIITKGEIILTTFVEGVVKDTKFQVIEMDMVYNMILGRPWIHEMDAVPSTLQQVIKFPSQWGIRQICGDQKASRNINSMADSSAKSDEK</sequence>
<gene>
    <name evidence="2" type="primary">LOC107763001</name>
</gene>
<dbReference type="CDD" id="cd00303">
    <property type="entry name" value="retropepsin_like"/>
    <property type="match status" value="1"/>
</dbReference>
<dbReference type="KEGG" id="nta:107763001"/>
<organism evidence="2">
    <name type="scientific">Nicotiana tabacum</name>
    <name type="common">Common tobacco</name>
    <dbReference type="NCBI Taxonomy" id="4097"/>
    <lineage>
        <taxon>Eukaryota</taxon>
        <taxon>Viridiplantae</taxon>
        <taxon>Streptophyta</taxon>
        <taxon>Embryophyta</taxon>
        <taxon>Tracheophyta</taxon>
        <taxon>Spermatophyta</taxon>
        <taxon>Magnoliopsida</taxon>
        <taxon>eudicotyledons</taxon>
        <taxon>Gunneridae</taxon>
        <taxon>Pentapetalae</taxon>
        <taxon>asterids</taxon>
        <taxon>lamiids</taxon>
        <taxon>Solanales</taxon>
        <taxon>Solanaceae</taxon>
        <taxon>Nicotianoideae</taxon>
        <taxon>Nicotianeae</taxon>
        <taxon>Nicotiana</taxon>
    </lineage>
</organism>
<protein>
    <submittedName>
        <fullName evidence="2">Uncharacterized protein</fullName>
    </submittedName>
</protein>
<accession>A0A1S3XAF7</accession>
<dbReference type="PANTHER" id="PTHR33240:SF8">
    <property type="entry name" value="OS03G0439900 PROTEIN"/>
    <property type="match status" value="1"/>
</dbReference>
<dbReference type="PaxDb" id="4097-A0A1S3XAF7"/>
<reference evidence="2" key="1">
    <citation type="submission" date="2025-08" db="UniProtKB">
        <authorList>
            <consortium name="RefSeq"/>
        </authorList>
    </citation>
    <scope>IDENTIFICATION</scope>
</reference>
<dbReference type="PANTHER" id="PTHR33240">
    <property type="entry name" value="OS08G0508500 PROTEIN"/>
    <property type="match status" value="1"/>
</dbReference>
<evidence type="ECO:0000256" key="1">
    <source>
        <dbReference type="SAM" id="MobiDB-lite"/>
    </source>
</evidence>
<dbReference type="AlphaFoldDB" id="A0A1S3XAF7"/>